<dbReference type="SUPFAM" id="SSF53774">
    <property type="entry name" value="Glutaminase/Asparaginase"/>
    <property type="match status" value="1"/>
</dbReference>
<feature type="region of interest" description="Disordered" evidence="3">
    <location>
        <begin position="163"/>
        <end position="184"/>
    </location>
</feature>
<dbReference type="VEuPathDB" id="MicrosporidiaDB:EDEG_02702"/>
<feature type="compositionally biased region" description="Basic residues" evidence="3">
    <location>
        <begin position="170"/>
        <end position="180"/>
    </location>
</feature>
<dbReference type="EMBL" id="AFBI03000051">
    <property type="protein sequence ID" value="EJW02910.1"/>
    <property type="molecule type" value="Genomic_DNA"/>
</dbReference>
<dbReference type="EC" id="3.5.1.1" evidence="1"/>
<dbReference type="PROSITE" id="PS00917">
    <property type="entry name" value="ASN_GLN_ASE_2"/>
    <property type="match status" value="1"/>
</dbReference>
<dbReference type="SMART" id="SM00870">
    <property type="entry name" value="Asparaginase"/>
    <property type="match status" value="1"/>
</dbReference>
<dbReference type="InterPro" id="IPR036152">
    <property type="entry name" value="Asp/glu_Ase-like_sf"/>
</dbReference>
<evidence type="ECO:0000256" key="2">
    <source>
        <dbReference type="PROSITE-ProRule" id="PRU10100"/>
    </source>
</evidence>
<keyword evidence="7" id="KW-1185">Reference proteome</keyword>
<name>J9DJW3_EDHAE</name>
<evidence type="ECO:0000259" key="4">
    <source>
        <dbReference type="Pfam" id="PF00710"/>
    </source>
</evidence>
<dbReference type="OrthoDB" id="542841at2759"/>
<dbReference type="Pfam" id="PF17763">
    <property type="entry name" value="Asparaginase_C"/>
    <property type="match status" value="1"/>
</dbReference>
<dbReference type="STRING" id="1003232.J9DJW3"/>
<gene>
    <name evidence="6" type="ORF">EDEG_02702</name>
</gene>
<dbReference type="PANTHER" id="PTHR11707">
    <property type="entry name" value="L-ASPARAGINASE"/>
    <property type="match status" value="1"/>
</dbReference>
<dbReference type="GO" id="GO:0004067">
    <property type="term" value="F:asparaginase activity"/>
    <property type="evidence" value="ECO:0007669"/>
    <property type="project" value="UniProtKB-UniRule"/>
</dbReference>
<evidence type="ECO:0000259" key="5">
    <source>
        <dbReference type="Pfam" id="PF17763"/>
    </source>
</evidence>
<feature type="compositionally biased region" description="Acidic residues" evidence="3">
    <location>
        <begin position="88"/>
        <end position="97"/>
    </location>
</feature>
<dbReference type="PRINTS" id="PR00139">
    <property type="entry name" value="ASNGLNASE"/>
</dbReference>
<dbReference type="Gene3D" id="3.40.50.1170">
    <property type="entry name" value="L-asparaginase, N-terminal domain"/>
    <property type="match status" value="2"/>
</dbReference>
<protein>
    <recommendedName>
        <fullName evidence="1">asparaginase</fullName>
        <ecNumber evidence="1">3.5.1.1</ecNumber>
    </recommendedName>
</protein>
<dbReference type="AlphaFoldDB" id="J9DJW3"/>
<organism evidence="6 7">
    <name type="scientific">Edhazardia aedis (strain USNM 41457)</name>
    <name type="common">Microsporidian parasite</name>
    <dbReference type="NCBI Taxonomy" id="1003232"/>
    <lineage>
        <taxon>Eukaryota</taxon>
        <taxon>Fungi</taxon>
        <taxon>Fungi incertae sedis</taxon>
        <taxon>Microsporidia</taxon>
        <taxon>Edhazardia</taxon>
    </lineage>
</organism>
<dbReference type="InterPro" id="IPR006034">
    <property type="entry name" value="Asparaginase/glutaminase-like"/>
</dbReference>
<reference evidence="6 7" key="1">
    <citation type="submission" date="2011-08" db="EMBL/GenBank/DDBJ databases">
        <authorList>
            <person name="Liu Z.J."/>
            <person name="Shi F.L."/>
            <person name="Lu J.Q."/>
            <person name="Li M."/>
            <person name="Wang Z.L."/>
        </authorList>
    </citation>
    <scope>NUCLEOTIDE SEQUENCE [LARGE SCALE GENOMIC DNA]</scope>
    <source>
        <strain evidence="6 7">USNM 41457</strain>
    </source>
</reference>
<dbReference type="InParanoid" id="J9DJW3"/>
<feature type="active site" evidence="2">
    <location>
        <position position="358"/>
    </location>
</feature>
<dbReference type="Proteomes" id="UP000003163">
    <property type="component" value="Unassembled WGS sequence"/>
</dbReference>
<evidence type="ECO:0000313" key="7">
    <source>
        <dbReference type="Proteomes" id="UP000003163"/>
    </source>
</evidence>
<proteinExistence type="predicted"/>
<dbReference type="PANTHER" id="PTHR11707:SF28">
    <property type="entry name" value="60 KDA LYSOPHOSPHOLIPASE"/>
    <property type="match status" value="1"/>
</dbReference>
<dbReference type="InterPro" id="IPR027473">
    <property type="entry name" value="L-asparaginase_C"/>
</dbReference>
<dbReference type="InterPro" id="IPR040919">
    <property type="entry name" value="Asparaginase_C"/>
</dbReference>
<dbReference type="InterPro" id="IPR027474">
    <property type="entry name" value="L-asparaginase_N"/>
</dbReference>
<accession>J9DJW3</accession>
<dbReference type="Gene3D" id="3.40.50.40">
    <property type="match status" value="1"/>
</dbReference>
<feature type="domain" description="L-asparaginase N-terminal" evidence="4">
    <location>
        <begin position="290"/>
        <end position="460"/>
    </location>
</feature>
<comment type="caution">
    <text evidence="6">The sequence shown here is derived from an EMBL/GenBank/DDBJ whole genome shotgun (WGS) entry which is preliminary data.</text>
</comment>
<feature type="region of interest" description="Disordered" evidence="3">
    <location>
        <begin position="79"/>
        <end position="106"/>
    </location>
</feature>
<feature type="domain" description="Asparaginase/glutaminase C-terminal" evidence="5">
    <location>
        <begin position="471"/>
        <end position="575"/>
    </location>
</feature>
<dbReference type="HOGENOM" id="CLU_470924_0_0_1"/>
<dbReference type="Pfam" id="PF00710">
    <property type="entry name" value="Asparaginase"/>
    <property type="match status" value="1"/>
</dbReference>
<dbReference type="InterPro" id="IPR027475">
    <property type="entry name" value="Asparaginase/glutaminase_AS2"/>
</dbReference>
<evidence type="ECO:0000256" key="1">
    <source>
        <dbReference type="ARBA" id="ARBA00012920"/>
    </source>
</evidence>
<dbReference type="GO" id="GO:0009066">
    <property type="term" value="P:aspartate family amino acid metabolic process"/>
    <property type="evidence" value="ECO:0007669"/>
    <property type="project" value="UniProtKB-ARBA"/>
</dbReference>
<dbReference type="InterPro" id="IPR037152">
    <property type="entry name" value="L-asparaginase_N_sf"/>
</dbReference>
<reference evidence="7" key="2">
    <citation type="submission" date="2015-07" db="EMBL/GenBank/DDBJ databases">
        <title>Contrasting host-pathogen interactions and genome evolution in two generalist and specialist microsporidian pathogens of mosquitoes.</title>
        <authorList>
            <consortium name="The Broad Institute Genomics Platform"/>
            <consortium name="The Broad Institute Genome Sequencing Center for Infectious Disease"/>
            <person name="Cuomo C.A."/>
            <person name="Sanscrainte N.D."/>
            <person name="Goldberg J.M."/>
            <person name="Heiman D."/>
            <person name="Young S."/>
            <person name="Zeng Q."/>
            <person name="Becnel J.J."/>
            <person name="Birren B.W."/>
        </authorList>
    </citation>
    <scope>NUCLEOTIDE SEQUENCE [LARGE SCALE GENOMIC DNA]</scope>
    <source>
        <strain evidence="7">USNM 41457</strain>
    </source>
</reference>
<sequence length="579" mass="65270">MTHSKILVIHCGGTLGMISTENGYTTKKNFLAELLKDNKILNDENAQINEIEVDSIRYCENTNCTGNCRIVTEAENKNAVSNRTRNEEAEEATETAEESGFQMPPKNIEESLDNDLVNMSIYLNEESKPFTSSDNATSKDKKKKNTCKRNVFNILLSSFKSNKFKNGNSAKKRNTNKKLKNTNDEKIGTQNEINEVVKNIISKENNVNNTNVIENQKIEEQNENNIIHPSKNIKVNFYESTINTRDENINPMPNNKDETSNAQQKKIFSEIDIAENYDEKIFVDINKKKKIDAVNHKFEVKSFVTTVLLRKKRIYYDLIELPEIIDSSVATMDDWLHCLKIIEKNYNEYRGFVLIHGTDTMAYATSFFSTMTKNLSKPIVFTGAMVPMSVENSESEGNLVNALMVANFISRGGVYLVFAGYVHNGNKVTKFSSTSIDAFYSKNRITLMEAIANKNISMQKPTIFNHNFNKNVAVLKLFPGMTSKMIRSILEETDGIVLETFGSGNGICQGSELLVLLEEYIKKGKTIVNISQCLDGYVNSSYEANSALARIGVLCGYDSTTEMAFCKLARNLAKNRVLP</sequence>
<dbReference type="PROSITE" id="PS51732">
    <property type="entry name" value="ASN_GLN_ASE_3"/>
    <property type="match status" value="1"/>
</dbReference>
<evidence type="ECO:0000256" key="3">
    <source>
        <dbReference type="SAM" id="MobiDB-lite"/>
    </source>
</evidence>
<evidence type="ECO:0000313" key="6">
    <source>
        <dbReference type="EMBL" id="EJW02910.1"/>
    </source>
</evidence>